<comment type="caution">
    <text evidence="6">The sequence shown here is derived from an EMBL/GenBank/DDBJ whole genome shotgun (WGS) entry which is preliminary data.</text>
</comment>
<evidence type="ECO:0000256" key="1">
    <source>
        <dbReference type="ARBA" id="ARBA00023015"/>
    </source>
</evidence>
<evidence type="ECO:0000259" key="5">
    <source>
        <dbReference type="PROSITE" id="PS50977"/>
    </source>
</evidence>
<dbReference type="InterPro" id="IPR001647">
    <property type="entry name" value="HTH_TetR"/>
</dbReference>
<sequence>MARPRKPLLSRDRIVTTALALVDAEGLAALSTRRLAAELGVSGPSLYNHFATKEAILDAVADTVVGQVDVSMFEAGYEDGAGDGAGGDGGAGDGAGEGREAPGCDWRAALLAWGRSYRAALSEHPHIVPFLATGPGLRPAGLRMADAVFGGMVRAGWPPAQATRIGAAMRYFVTGSALGSFAAGFVGDAEAYDPADYPHLGQAHLLARNRERVDESAFETGLRALIDGLALQYAAGPEAGAAAAGTGAAISAASESGGRPAGGG</sequence>
<name>A0ABX0ZW74_9ACTN</name>
<dbReference type="EMBL" id="JAATEJ010000030">
    <property type="protein sequence ID" value="NJP47451.1"/>
    <property type="molecule type" value="Genomic_DNA"/>
</dbReference>
<evidence type="ECO:0000313" key="7">
    <source>
        <dbReference type="Proteomes" id="UP000734511"/>
    </source>
</evidence>
<keyword evidence="7" id="KW-1185">Reference proteome</keyword>
<feature type="domain" description="HTH tetR-type" evidence="5">
    <location>
        <begin position="8"/>
        <end position="68"/>
    </location>
</feature>
<dbReference type="InterPro" id="IPR004111">
    <property type="entry name" value="Repressor_TetR_C"/>
</dbReference>
<dbReference type="InterPro" id="IPR036271">
    <property type="entry name" value="Tet_transcr_reg_TetR-rel_C_sf"/>
</dbReference>
<accession>A0ABX0ZW74</accession>
<dbReference type="InterPro" id="IPR023772">
    <property type="entry name" value="DNA-bd_HTH_TetR-type_CS"/>
</dbReference>
<keyword evidence="3" id="KW-0804">Transcription</keyword>
<gene>
    <name evidence="6" type="ORF">HCN08_29190</name>
</gene>
<dbReference type="PROSITE" id="PS01081">
    <property type="entry name" value="HTH_TETR_1"/>
    <property type="match status" value="1"/>
</dbReference>
<dbReference type="SUPFAM" id="SSF46689">
    <property type="entry name" value="Homeodomain-like"/>
    <property type="match status" value="1"/>
</dbReference>
<keyword evidence="2 4" id="KW-0238">DNA-binding</keyword>
<reference evidence="6 7" key="1">
    <citation type="submission" date="2020-03" db="EMBL/GenBank/DDBJ databases">
        <title>WGS of actinomycetes isolated from Thailand.</title>
        <authorList>
            <person name="Thawai C."/>
        </authorList>
    </citation>
    <scope>NUCLEOTIDE SEQUENCE [LARGE SCALE GENOMIC DNA]</scope>
    <source>
        <strain evidence="6 7">PRB2-1</strain>
    </source>
</reference>
<evidence type="ECO:0000256" key="4">
    <source>
        <dbReference type="PROSITE-ProRule" id="PRU00335"/>
    </source>
</evidence>
<evidence type="ECO:0000256" key="3">
    <source>
        <dbReference type="ARBA" id="ARBA00023163"/>
    </source>
</evidence>
<dbReference type="PRINTS" id="PR00455">
    <property type="entry name" value="HTHTETR"/>
</dbReference>
<feature type="DNA-binding region" description="H-T-H motif" evidence="4">
    <location>
        <begin position="31"/>
        <end position="50"/>
    </location>
</feature>
<organism evidence="6 7">
    <name type="scientific">Actinacidiphila epipremni</name>
    <dbReference type="NCBI Taxonomy" id="2053013"/>
    <lineage>
        <taxon>Bacteria</taxon>
        <taxon>Bacillati</taxon>
        <taxon>Actinomycetota</taxon>
        <taxon>Actinomycetes</taxon>
        <taxon>Kitasatosporales</taxon>
        <taxon>Streptomycetaceae</taxon>
        <taxon>Actinacidiphila</taxon>
    </lineage>
</organism>
<dbReference type="Gene3D" id="1.10.357.10">
    <property type="entry name" value="Tetracycline Repressor, domain 2"/>
    <property type="match status" value="1"/>
</dbReference>
<proteinExistence type="predicted"/>
<dbReference type="SUPFAM" id="SSF48498">
    <property type="entry name" value="Tetracyclin repressor-like, C-terminal domain"/>
    <property type="match status" value="1"/>
</dbReference>
<dbReference type="Proteomes" id="UP000734511">
    <property type="component" value="Unassembled WGS sequence"/>
</dbReference>
<evidence type="ECO:0000313" key="6">
    <source>
        <dbReference type="EMBL" id="NJP47451.1"/>
    </source>
</evidence>
<keyword evidence="1" id="KW-0805">Transcription regulation</keyword>
<dbReference type="PANTHER" id="PTHR30055:SF151">
    <property type="entry name" value="TRANSCRIPTIONAL REGULATORY PROTEIN"/>
    <property type="match status" value="1"/>
</dbReference>
<dbReference type="InterPro" id="IPR050109">
    <property type="entry name" value="HTH-type_TetR-like_transc_reg"/>
</dbReference>
<dbReference type="Pfam" id="PF00440">
    <property type="entry name" value="TetR_N"/>
    <property type="match status" value="1"/>
</dbReference>
<dbReference type="Pfam" id="PF02909">
    <property type="entry name" value="TetR_C_1"/>
    <property type="match status" value="1"/>
</dbReference>
<dbReference type="PANTHER" id="PTHR30055">
    <property type="entry name" value="HTH-TYPE TRANSCRIPTIONAL REGULATOR RUTR"/>
    <property type="match status" value="1"/>
</dbReference>
<dbReference type="PROSITE" id="PS50977">
    <property type="entry name" value="HTH_TETR_2"/>
    <property type="match status" value="1"/>
</dbReference>
<evidence type="ECO:0000256" key="2">
    <source>
        <dbReference type="ARBA" id="ARBA00023125"/>
    </source>
</evidence>
<protein>
    <submittedName>
        <fullName evidence="6">TetR/AcrR family transcriptional regulator</fullName>
    </submittedName>
</protein>
<dbReference type="InterPro" id="IPR009057">
    <property type="entry name" value="Homeodomain-like_sf"/>
</dbReference>